<name>A0ABV3M7M8_9ACTN</name>
<comment type="caution">
    <text evidence="2">The sequence shown here is derived from an EMBL/GenBank/DDBJ whole genome shotgun (WGS) entry which is preliminary data.</text>
</comment>
<sequence>MIYGIHRAKGAPALGALPGQDGPFGRRPAPGGEEDTGLDIEEPTATVPAPTDGDDR</sequence>
<feature type="region of interest" description="Disordered" evidence="1">
    <location>
        <begin position="1"/>
        <end position="56"/>
    </location>
</feature>
<accession>A0ABV3M7M8</accession>
<gene>
    <name evidence="2" type="ORF">AB0887_32520</name>
</gene>
<dbReference type="Proteomes" id="UP001553843">
    <property type="component" value="Unassembled WGS sequence"/>
</dbReference>
<proteinExistence type="predicted"/>
<evidence type="ECO:0000313" key="3">
    <source>
        <dbReference type="Proteomes" id="UP001553843"/>
    </source>
</evidence>
<reference evidence="2 3" key="1">
    <citation type="submission" date="2024-06" db="EMBL/GenBank/DDBJ databases">
        <title>The Natural Products Discovery Center: Release of the First 8490 Sequenced Strains for Exploring Actinobacteria Biosynthetic Diversity.</title>
        <authorList>
            <person name="Kalkreuter E."/>
            <person name="Kautsar S.A."/>
            <person name="Yang D."/>
            <person name="Bader C.D."/>
            <person name="Teijaro C.N."/>
            <person name="Fluegel L."/>
            <person name="Davis C.M."/>
            <person name="Simpson J.R."/>
            <person name="Lauterbach L."/>
            <person name="Steele A.D."/>
            <person name="Gui C."/>
            <person name="Meng S."/>
            <person name="Li G."/>
            <person name="Viehrig K."/>
            <person name="Ye F."/>
            <person name="Su P."/>
            <person name="Kiefer A.F."/>
            <person name="Nichols A."/>
            <person name="Cepeda A.J."/>
            <person name="Yan W."/>
            <person name="Fan B."/>
            <person name="Jiang Y."/>
            <person name="Adhikari A."/>
            <person name="Zheng C.-J."/>
            <person name="Schuster L."/>
            <person name="Cowan T.M."/>
            <person name="Smanski M.J."/>
            <person name="Chevrette M.G."/>
            <person name="De Carvalho L.P.S."/>
            <person name="Shen B."/>
        </authorList>
    </citation>
    <scope>NUCLEOTIDE SEQUENCE [LARGE SCALE GENOMIC DNA]</scope>
    <source>
        <strain evidence="2 3">NPDC047833</strain>
    </source>
</reference>
<keyword evidence="3" id="KW-1185">Reference proteome</keyword>
<dbReference type="RefSeq" id="WP_359783046.1">
    <property type="nucleotide sequence ID" value="NZ_JBEYRR010000013.1"/>
</dbReference>
<feature type="compositionally biased region" description="Acidic residues" evidence="1">
    <location>
        <begin position="32"/>
        <end position="42"/>
    </location>
</feature>
<dbReference type="EMBL" id="JBEYRS010000018">
    <property type="protein sequence ID" value="MEW2366662.1"/>
    <property type="molecule type" value="Genomic_DNA"/>
</dbReference>
<protein>
    <submittedName>
        <fullName evidence="2">Uncharacterized protein</fullName>
    </submittedName>
</protein>
<organism evidence="2 3">
    <name type="scientific">Streptomyces huasconensis</name>
    <dbReference type="NCBI Taxonomy" id="1854574"/>
    <lineage>
        <taxon>Bacteria</taxon>
        <taxon>Bacillati</taxon>
        <taxon>Actinomycetota</taxon>
        <taxon>Actinomycetes</taxon>
        <taxon>Kitasatosporales</taxon>
        <taxon>Streptomycetaceae</taxon>
        <taxon>Streptomyces</taxon>
    </lineage>
</organism>
<feature type="compositionally biased region" description="Low complexity" evidence="1">
    <location>
        <begin position="10"/>
        <end position="19"/>
    </location>
</feature>
<evidence type="ECO:0000313" key="2">
    <source>
        <dbReference type="EMBL" id="MEW2366662.1"/>
    </source>
</evidence>
<evidence type="ECO:0000256" key="1">
    <source>
        <dbReference type="SAM" id="MobiDB-lite"/>
    </source>
</evidence>